<dbReference type="PANTHER" id="PTHR12970">
    <property type="entry name" value="PROTEASOME ASSEMBLY CHAPERONE 2"/>
    <property type="match status" value="1"/>
</dbReference>
<dbReference type="GO" id="GO:0043248">
    <property type="term" value="P:proteasome assembly"/>
    <property type="evidence" value="ECO:0007669"/>
    <property type="project" value="TreeGrafter"/>
</dbReference>
<proteinExistence type="inferred from homology"/>
<dbReference type="InterPro" id="IPR019151">
    <property type="entry name" value="Proteasome_assmbl_chaperone_2"/>
</dbReference>
<comment type="subunit">
    <text evidence="4">Component of the 20S proteasome chaperone.</text>
</comment>
<name>A0A0D0BFH8_9AGAM</name>
<reference evidence="5 6" key="1">
    <citation type="submission" date="2014-04" db="EMBL/GenBank/DDBJ databases">
        <authorList>
            <consortium name="DOE Joint Genome Institute"/>
            <person name="Kuo A."/>
            <person name="Ruytinx J."/>
            <person name="Rineau F."/>
            <person name="Colpaert J."/>
            <person name="Kohler A."/>
            <person name="Nagy L.G."/>
            <person name="Floudas D."/>
            <person name="Copeland A."/>
            <person name="Barry K.W."/>
            <person name="Cichocki N."/>
            <person name="Veneault-Fourrey C."/>
            <person name="LaButti K."/>
            <person name="Lindquist E.A."/>
            <person name="Lipzen A."/>
            <person name="Lundell T."/>
            <person name="Morin E."/>
            <person name="Murat C."/>
            <person name="Sun H."/>
            <person name="Tunlid A."/>
            <person name="Henrissat B."/>
            <person name="Grigoriev I.V."/>
            <person name="Hibbett D.S."/>
            <person name="Martin F."/>
            <person name="Nordberg H.P."/>
            <person name="Cantor M.N."/>
            <person name="Hua S.X."/>
        </authorList>
    </citation>
    <scope>NUCLEOTIDE SEQUENCE [LARGE SCALE GENOMIC DNA]</scope>
    <source>
        <strain evidence="5 6">UH-Slu-Lm8-n1</strain>
    </source>
</reference>
<organism evidence="5 6">
    <name type="scientific">Suillus luteus UH-Slu-Lm8-n1</name>
    <dbReference type="NCBI Taxonomy" id="930992"/>
    <lineage>
        <taxon>Eukaryota</taxon>
        <taxon>Fungi</taxon>
        <taxon>Dikarya</taxon>
        <taxon>Basidiomycota</taxon>
        <taxon>Agaricomycotina</taxon>
        <taxon>Agaricomycetes</taxon>
        <taxon>Agaricomycetidae</taxon>
        <taxon>Boletales</taxon>
        <taxon>Suillineae</taxon>
        <taxon>Suillaceae</taxon>
        <taxon>Suillus</taxon>
    </lineage>
</organism>
<dbReference type="InterPro" id="IPR038389">
    <property type="entry name" value="PSMG2_sf"/>
</dbReference>
<dbReference type="OrthoDB" id="10260712at2759"/>
<evidence type="ECO:0000313" key="6">
    <source>
        <dbReference type="Proteomes" id="UP000054485"/>
    </source>
</evidence>
<comment type="function">
    <text evidence="4">Involved in 20S proteasome assembly.</text>
</comment>
<evidence type="ECO:0000256" key="3">
    <source>
        <dbReference type="ARBA" id="ARBA00025745"/>
    </source>
</evidence>
<comment type="similarity">
    <text evidence="3 4">Belongs to the PSMG2 family.</text>
</comment>
<dbReference type="HOGENOM" id="CLU_062640_2_2_1"/>
<accession>A0A0D0BFH8</accession>
<dbReference type="Gene3D" id="3.40.50.10900">
    <property type="entry name" value="PAC-like subunit"/>
    <property type="match status" value="2"/>
</dbReference>
<dbReference type="EMBL" id="KN835182">
    <property type="protein sequence ID" value="KIK44872.1"/>
    <property type="molecule type" value="Genomic_DNA"/>
</dbReference>
<dbReference type="GO" id="GO:0005634">
    <property type="term" value="C:nucleus"/>
    <property type="evidence" value="ECO:0007669"/>
    <property type="project" value="TreeGrafter"/>
</dbReference>
<protein>
    <recommendedName>
        <fullName evidence="1 4">Proteasome assembly chaperone 2</fullName>
    </recommendedName>
</protein>
<dbReference type="InParanoid" id="A0A0D0BFH8"/>
<dbReference type="SUPFAM" id="SSF159659">
    <property type="entry name" value="Cgl1923-like"/>
    <property type="match status" value="1"/>
</dbReference>
<dbReference type="PANTHER" id="PTHR12970:SF1">
    <property type="entry name" value="PROTEASOME ASSEMBLY CHAPERONE 2"/>
    <property type="match status" value="1"/>
</dbReference>
<dbReference type="InterPro" id="IPR016562">
    <property type="entry name" value="Proteasome_assmbl_chp_2_euk"/>
</dbReference>
<evidence type="ECO:0000256" key="1">
    <source>
        <dbReference type="ARBA" id="ARBA00019186"/>
    </source>
</evidence>
<gene>
    <name evidence="5" type="ORF">CY34DRAFT_802225</name>
</gene>
<keyword evidence="6" id="KW-1185">Reference proteome</keyword>
<dbReference type="Proteomes" id="UP000054485">
    <property type="component" value="Unassembled WGS sequence"/>
</dbReference>
<dbReference type="GO" id="GO:0005829">
    <property type="term" value="C:cytosol"/>
    <property type="evidence" value="ECO:0007669"/>
    <property type="project" value="TreeGrafter"/>
</dbReference>
<dbReference type="PIRSF" id="PIRSF010044">
    <property type="entry name" value="UCP010044"/>
    <property type="match status" value="1"/>
</dbReference>
<dbReference type="AlphaFoldDB" id="A0A0D0BFH8"/>
<dbReference type="Pfam" id="PF09754">
    <property type="entry name" value="PAC2"/>
    <property type="match status" value="1"/>
</dbReference>
<keyword evidence="2 4" id="KW-0143">Chaperone</keyword>
<sequence>MTFYHPTVRFSTKGKVLVVPIVSVANVAQLAADLLIASLSLHRVGIFDPRSLVPVVGAREDDLPGVTTPLELFGRDDIDVAVIQQRSPALKSSKQDFVDSLLEFIRTSGASAVLVIGGVDMSNRTDTQMLTPTCQIVPPGTPDLTSGPLAALTTLPIPVYTSPVSQFLHNDAERTAVPFIPGGGLSRRILSSLPDTWQIPIACLLQYVMEGDNRADAQLMAAVVSKVLQVEVPNWKQPSSWGHGLFGTPHDQTLYG</sequence>
<evidence type="ECO:0000256" key="2">
    <source>
        <dbReference type="ARBA" id="ARBA00023186"/>
    </source>
</evidence>
<evidence type="ECO:0000313" key="5">
    <source>
        <dbReference type="EMBL" id="KIK44872.1"/>
    </source>
</evidence>
<dbReference type="STRING" id="930992.A0A0D0BFH8"/>
<evidence type="ECO:0000256" key="4">
    <source>
        <dbReference type="PIRNR" id="PIRNR010044"/>
    </source>
</evidence>
<reference evidence="6" key="2">
    <citation type="submission" date="2015-01" db="EMBL/GenBank/DDBJ databases">
        <title>Evolutionary Origins and Diversification of the Mycorrhizal Mutualists.</title>
        <authorList>
            <consortium name="DOE Joint Genome Institute"/>
            <consortium name="Mycorrhizal Genomics Consortium"/>
            <person name="Kohler A."/>
            <person name="Kuo A."/>
            <person name="Nagy L.G."/>
            <person name="Floudas D."/>
            <person name="Copeland A."/>
            <person name="Barry K.W."/>
            <person name="Cichocki N."/>
            <person name="Veneault-Fourrey C."/>
            <person name="LaButti K."/>
            <person name="Lindquist E.A."/>
            <person name="Lipzen A."/>
            <person name="Lundell T."/>
            <person name="Morin E."/>
            <person name="Murat C."/>
            <person name="Riley R."/>
            <person name="Ohm R."/>
            <person name="Sun H."/>
            <person name="Tunlid A."/>
            <person name="Henrissat B."/>
            <person name="Grigoriev I.V."/>
            <person name="Hibbett D.S."/>
            <person name="Martin F."/>
        </authorList>
    </citation>
    <scope>NUCLEOTIDE SEQUENCE [LARGE SCALE GENOMIC DNA]</scope>
    <source>
        <strain evidence="6">UH-Slu-Lm8-n1</strain>
    </source>
</reference>